<evidence type="ECO:0000256" key="1">
    <source>
        <dbReference type="SAM" id="MobiDB-lite"/>
    </source>
</evidence>
<evidence type="ECO:0000313" key="2">
    <source>
        <dbReference type="EMBL" id="KAF5928981.1"/>
    </source>
</evidence>
<feature type="region of interest" description="Disordered" evidence="1">
    <location>
        <begin position="577"/>
        <end position="638"/>
    </location>
</feature>
<accession>A0A7J7FLZ4</accession>
<dbReference type="Proteomes" id="UP000551758">
    <property type="component" value="Unassembled WGS sequence"/>
</dbReference>
<evidence type="ECO:0000313" key="3">
    <source>
        <dbReference type="Proteomes" id="UP000551758"/>
    </source>
</evidence>
<feature type="compositionally biased region" description="Low complexity" evidence="1">
    <location>
        <begin position="626"/>
        <end position="638"/>
    </location>
</feature>
<sequence length="638" mass="66889">MLDAFAHEMDHTQSRMDGVLRKTAKVSHMTSASVFLLLTWDVCSGGVRGVGVQDVFLGVRPQKGLPWDTRAGFRARVCRDSLGGVVSTYQGSWKGALSGSHQQPGCEPQVSPPEKGMVDPSPHPQRSPCTCQCEGPEAGVAPGRPPGPSEQQAAGRLLQRRPFILLISITDTLRFTFPSAALLLTQHFYTRKRTHTRFSTPETPRSVLTDLRSAPKGPSLRTCPSQPQGTDGGKRLRPAAGRDGHRAATAGLWNFWARFLAIMGSPAASPTPAPGAGTDEGDRKALLETWKHWEVVAGGVQRTPGPLRVLRGRKGPGACSAPRGSGEGGTVVVTRTAGGCGGRGERGPSGGWRRLWEGLCRGAGLAVVAGRLEAVLHAHHVRVHLARVADEGGVGVALGREQLELGHPALAHDAPGVGAHVGRNGVHLALLEVGGKALAVVCAGRAAHQAERGLTSRPADRHWALQLLTPQAHTHRLLAGEYRGLADSTLKHVHWPRARLSPAACKGCKSPNNHSPSQRVSTSLTILNTRPYPPIRANACPPQPHPSPPPESCTLTLDGVEDATVQRFASGVVGGRSDAGATAVGQRVPGAGVGVGRSGPCGGGEGMGQPHPRPRPGLTGQRRRPGGAAAGPCAAYPR</sequence>
<feature type="region of interest" description="Disordered" evidence="1">
    <location>
        <begin position="96"/>
        <end position="129"/>
    </location>
</feature>
<comment type="caution">
    <text evidence="2">The sequence shown here is derived from an EMBL/GenBank/DDBJ whole genome shotgun (WGS) entry which is preliminary data.</text>
</comment>
<gene>
    <name evidence="2" type="ORF">HPG69_018160</name>
</gene>
<name>A0A7J7FLZ4_DICBM</name>
<proteinExistence type="predicted"/>
<protein>
    <submittedName>
        <fullName evidence="2">Uncharacterized protein</fullName>
    </submittedName>
</protein>
<dbReference type="AlphaFoldDB" id="A0A7J7FLZ4"/>
<feature type="compositionally biased region" description="Gly residues" evidence="1">
    <location>
        <begin position="591"/>
        <end position="607"/>
    </location>
</feature>
<dbReference type="Gene3D" id="1.20.5.110">
    <property type="match status" value="1"/>
</dbReference>
<organism evidence="2 3">
    <name type="scientific">Diceros bicornis minor</name>
    <name type="common">South-central black rhinoceros</name>
    <dbReference type="NCBI Taxonomy" id="77932"/>
    <lineage>
        <taxon>Eukaryota</taxon>
        <taxon>Metazoa</taxon>
        <taxon>Chordata</taxon>
        <taxon>Craniata</taxon>
        <taxon>Vertebrata</taxon>
        <taxon>Euteleostomi</taxon>
        <taxon>Mammalia</taxon>
        <taxon>Eutheria</taxon>
        <taxon>Laurasiatheria</taxon>
        <taxon>Perissodactyla</taxon>
        <taxon>Rhinocerotidae</taxon>
        <taxon>Diceros</taxon>
    </lineage>
</organism>
<dbReference type="EMBL" id="JACDTQ010000154">
    <property type="protein sequence ID" value="KAF5928981.1"/>
    <property type="molecule type" value="Genomic_DNA"/>
</dbReference>
<feature type="region of interest" description="Disordered" evidence="1">
    <location>
        <begin position="195"/>
        <end position="241"/>
    </location>
</feature>
<reference evidence="2 3" key="1">
    <citation type="journal article" date="2020" name="Mol. Biol. Evol.">
        <title>Interspecific Gene Flow and the Evolution of Specialization in Black and White Rhinoceros.</title>
        <authorList>
            <person name="Moodley Y."/>
            <person name="Westbury M.V."/>
            <person name="Russo I.M."/>
            <person name="Gopalakrishnan S."/>
            <person name="Rakotoarivelo A."/>
            <person name="Olsen R.A."/>
            <person name="Prost S."/>
            <person name="Tunstall T."/>
            <person name="Ryder O.A."/>
            <person name="Dalen L."/>
            <person name="Bruford M.W."/>
        </authorList>
    </citation>
    <scope>NUCLEOTIDE SEQUENCE [LARGE SCALE GENOMIC DNA]</scope>
    <source>
        <strain evidence="2">SBR-YM</strain>
        <tissue evidence="2">Skin</tissue>
    </source>
</reference>
<keyword evidence="3" id="KW-1185">Reference proteome</keyword>